<name>A0A8S5UH89_9CAUD</name>
<protein>
    <submittedName>
        <fullName evidence="1">Uncharacterized protein</fullName>
    </submittedName>
</protein>
<sequence length="467" mass="50106">MFVSVSNPDGIQHHGGQMAWDAVSDDRVVMMTYTKDNKALIQEINNSGGMPVVGPASHVANVENLITSGSNPTAHHMRPKICAVKGTDYVVAIIPQSFVRIIVTTSTTQPAIVGIGRCAAYVKRASAEITADAPYAAMPATHMAVLLQRDTGGLYKVLDSIAIPEYTISANTLWNPRYAVDLEFVSTTSVIFRQYYRMQAAAVGGLQTAASTLDIAGGKLTLTQTTQTVFSMATTAMITAYGVKKVRDRNGVYQRILALSDHNGFIASQMDYWYNMPYGIRAKDGGWLCGTQQGDSCARSTPSSVVLLDSAAQDTYYAVGHSVAGSNTLMHNSALTYLGNTRPVFSPIDTGFVTQDIVCVIGGADTSLSALTETTAVTDSDLAYSIAAKDKGDIRSLKLSFRMITGSGHFAGPFDPVTLPYWYGCTTNNLQILHKVSDTNFWLIGCWMDSDSAEPKIGVISVKPPAA</sequence>
<dbReference type="EMBL" id="BK016086">
    <property type="protein sequence ID" value="DAF93762.1"/>
    <property type="molecule type" value="Genomic_DNA"/>
</dbReference>
<accession>A0A8S5UH89</accession>
<evidence type="ECO:0000313" key="1">
    <source>
        <dbReference type="EMBL" id="DAF93762.1"/>
    </source>
</evidence>
<reference evidence="1" key="1">
    <citation type="journal article" date="2021" name="Proc. Natl. Acad. Sci. U.S.A.">
        <title>A Catalog of Tens of Thousands of Viruses from Human Metagenomes Reveals Hidden Associations with Chronic Diseases.</title>
        <authorList>
            <person name="Tisza M.J."/>
            <person name="Buck C.B."/>
        </authorList>
    </citation>
    <scope>NUCLEOTIDE SEQUENCE</scope>
    <source>
        <strain evidence="1">Ctshb19</strain>
    </source>
</reference>
<organism evidence="1">
    <name type="scientific">Myoviridae sp. ctshb19</name>
    <dbReference type="NCBI Taxonomy" id="2825194"/>
    <lineage>
        <taxon>Viruses</taxon>
        <taxon>Duplodnaviria</taxon>
        <taxon>Heunggongvirae</taxon>
        <taxon>Uroviricota</taxon>
        <taxon>Caudoviricetes</taxon>
    </lineage>
</organism>
<proteinExistence type="predicted"/>